<feature type="compositionally biased region" description="Polar residues" evidence="1">
    <location>
        <begin position="392"/>
        <end position="410"/>
    </location>
</feature>
<dbReference type="InterPro" id="IPR055780">
    <property type="entry name" value="DUF7356"/>
</dbReference>
<feature type="compositionally biased region" description="Basic and acidic residues" evidence="1">
    <location>
        <begin position="128"/>
        <end position="165"/>
    </location>
</feature>
<feature type="region of interest" description="Disordered" evidence="1">
    <location>
        <begin position="25"/>
        <end position="197"/>
    </location>
</feature>
<evidence type="ECO:0000256" key="1">
    <source>
        <dbReference type="SAM" id="MobiDB-lite"/>
    </source>
</evidence>
<dbReference type="AlphaFoldDB" id="A0AAV7GRC9"/>
<feature type="compositionally biased region" description="Basic and acidic residues" evidence="1">
    <location>
        <begin position="27"/>
        <end position="48"/>
    </location>
</feature>
<evidence type="ECO:0000313" key="5">
    <source>
        <dbReference type="Proteomes" id="UP000775213"/>
    </source>
</evidence>
<keyword evidence="2" id="KW-0732">Signal</keyword>
<feature type="signal peptide" evidence="2">
    <location>
        <begin position="1"/>
        <end position="24"/>
    </location>
</feature>
<keyword evidence="5" id="KW-1185">Reference proteome</keyword>
<feature type="domain" description="DUF7356" evidence="3">
    <location>
        <begin position="193"/>
        <end position="292"/>
    </location>
</feature>
<sequence>MENNSKLFAMAMFCVLAIAVASNASSEVKHRALAGEDKGDGKPNDAEKVASSPPPTSPPIQNAAPTVRVHTSPPQPSQSLPKSSNSDSSSSESPPLMDSSIKPVPPPGPGNLNPGASGKDNTSMNPPTKEEHKDSEPPKKEGDKPVQSPIKDDHKAPQDPEKRGDMTSQSPTKDNVPKGSQGIVESGSSGDISKKGSCDTANVTCQTGVLVACLWQSGIESTEFFLLVQNTGTDDLNVNLESPSNIKIDSKSLNLTKHSNKKVNLNVDASKGLEIVLSTGEGKDCVLQYKTSTSVWSTYPQIPSYYAAQVRPMHGAYLLFATIIVAGGTWACCKFGKKEKRVDAGIPYQQLEMATHTQSASVPANEVPADSWDQGWDDDWDDEEAVVRTAAKQPTENAPSNGLSSKSANPNKDGWEIDWDD</sequence>
<protein>
    <recommendedName>
        <fullName evidence="3">DUF7356 domain-containing protein</fullName>
    </recommendedName>
</protein>
<name>A0AAV7GRC9_DENCH</name>
<evidence type="ECO:0000256" key="2">
    <source>
        <dbReference type="SAM" id="SignalP"/>
    </source>
</evidence>
<comment type="caution">
    <text evidence="4">The sequence shown here is derived from an EMBL/GenBank/DDBJ whole genome shotgun (WGS) entry which is preliminary data.</text>
</comment>
<reference evidence="4 5" key="1">
    <citation type="journal article" date="2021" name="Hortic Res">
        <title>Chromosome-scale assembly of the Dendrobium chrysotoxum genome enhances the understanding of orchid evolution.</title>
        <authorList>
            <person name="Zhang Y."/>
            <person name="Zhang G.Q."/>
            <person name="Zhang D."/>
            <person name="Liu X.D."/>
            <person name="Xu X.Y."/>
            <person name="Sun W.H."/>
            <person name="Yu X."/>
            <person name="Zhu X."/>
            <person name="Wang Z.W."/>
            <person name="Zhao X."/>
            <person name="Zhong W.Y."/>
            <person name="Chen H."/>
            <person name="Yin W.L."/>
            <person name="Huang T."/>
            <person name="Niu S.C."/>
            <person name="Liu Z.J."/>
        </authorList>
    </citation>
    <scope>NUCLEOTIDE SEQUENCE [LARGE SCALE GENOMIC DNA]</scope>
    <source>
        <strain evidence="4">Lindl</strain>
    </source>
</reference>
<dbReference type="Pfam" id="PF24053">
    <property type="entry name" value="DUF7356"/>
    <property type="match status" value="1"/>
</dbReference>
<proteinExistence type="predicted"/>
<dbReference type="PANTHER" id="PTHR34200:SF2">
    <property type="entry name" value="TRANSMEMBRANE PROTEIN"/>
    <property type="match status" value="1"/>
</dbReference>
<organism evidence="4 5">
    <name type="scientific">Dendrobium chrysotoxum</name>
    <name type="common">Orchid</name>
    <dbReference type="NCBI Taxonomy" id="161865"/>
    <lineage>
        <taxon>Eukaryota</taxon>
        <taxon>Viridiplantae</taxon>
        <taxon>Streptophyta</taxon>
        <taxon>Embryophyta</taxon>
        <taxon>Tracheophyta</taxon>
        <taxon>Spermatophyta</taxon>
        <taxon>Magnoliopsida</taxon>
        <taxon>Liliopsida</taxon>
        <taxon>Asparagales</taxon>
        <taxon>Orchidaceae</taxon>
        <taxon>Epidendroideae</taxon>
        <taxon>Malaxideae</taxon>
        <taxon>Dendrobiinae</taxon>
        <taxon>Dendrobium</taxon>
    </lineage>
</organism>
<dbReference type="PANTHER" id="PTHR34200">
    <property type="entry name" value="DENTIN SIALOPHOSPHOPROTEIN-LIKE ISOFORM X1"/>
    <property type="match status" value="1"/>
</dbReference>
<feature type="region of interest" description="Disordered" evidence="1">
    <location>
        <begin position="357"/>
        <end position="421"/>
    </location>
</feature>
<dbReference type="EMBL" id="JAGFBR010000011">
    <property type="protein sequence ID" value="KAH0458845.1"/>
    <property type="molecule type" value="Genomic_DNA"/>
</dbReference>
<feature type="compositionally biased region" description="Acidic residues" evidence="1">
    <location>
        <begin position="375"/>
        <end position="384"/>
    </location>
</feature>
<feature type="chain" id="PRO_5043764877" description="DUF7356 domain-containing protein" evidence="2">
    <location>
        <begin position="25"/>
        <end position="421"/>
    </location>
</feature>
<accession>A0AAV7GRC9</accession>
<evidence type="ECO:0000259" key="3">
    <source>
        <dbReference type="Pfam" id="PF24053"/>
    </source>
</evidence>
<gene>
    <name evidence="4" type="ORF">IEQ34_011659</name>
</gene>
<evidence type="ECO:0000313" key="4">
    <source>
        <dbReference type="EMBL" id="KAH0458845.1"/>
    </source>
</evidence>
<feature type="compositionally biased region" description="Low complexity" evidence="1">
    <location>
        <begin position="77"/>
        <end position="100"/>
    </location>
</feature>
<dbReference type="Proteomes" id="UP000775213">
    <property type="component" value="Unassembled WGS sequence"/>
</dbReference>